<reference evidence="10" key="1">
    <citation type="journal article" date="2019" name="Int. J. Syst. Evol. Microbiol.">
        <title>The Global Catalogue of Microorganisms (GCM) 10K type strain sequencing project: providing services to taxonomists for standard genome sequencing and annotation.</title>
        <authorList>
            <consortium name="The Broad Institute Genomics Platform"/>
            <consortium name="The Broad Institute Genome Sequencing Center for Infectious Disease"/>
            <person name="Wu L."/>
            <person name="Ma J."/>
        </authorList>
    </citation>
    <scope>NUCLEOTIDE SEQUENCE [LARGE SCALE GENOMIC DNA]</scope>
    <source>
        <strain evidence="10">CCUG 37865</strain>
    </source>
</reference>
<evidence type="ECO:0000259" key="8">
    <source>
        <dbReference type="PROSITE" id="PS51178"/>
    </source>
</evidence>
<dbReference type="PANTHER" id="PTHR30627">
    <property type="entry name" value="PEPTIDOGLYCAN D,D-TRANSPEPTIDASE"/>
    <property type="match status" value="1"/>
</dbReference>
<comment type="subcellular location">
    <subcellularLocation>
        <location evidence="1">Membrane</location>
    </subcellularLocation>
</comment>
<dbReference type="EC" id="3.4.16.4" evidence="4"/>
<evidence type="ECO:0000313" key="10">
    <source>
        <dbReference type="Proteomes" id="UP001595882"/>
    </source>
</evidence>
<dbReference type="Proteomes" id="UP001595882">
    <property type="component" value="Unassembled WGS sequence"/>
</dbReference>
<dbReference type="EMBL" id="JBHSDT010000008">
    <property type="protein sequence ID" value="MFC4404673.1"/>
    <property type="molecule type" value="Genomic_DNA"/>
</dbReference>
<dbReference type="InterPro" id="IPR005311">
    <property type="entry name" value="PBP_dimer"/>
</dbReference>
<protein>
    <recommendedName>
        <fullName evidence="4">serine-type D-Ala-D-Ala carboxypeptidase</fullName>
        <ecNumber evidence="4">3.4.16.4</ecNumber>
    </recommendedName>
</protein>
<dbReference type="RefSeq" id="WP_390253550.1">
    <property type="nucleotide sequence ID" value="NZ_JBHSDT010000008.1"/>
</dbReference>
<evidence type="ECO:0000256" key="6">
    <source>
        <dbReference type="ARBA" id="ARBA00034000"/>
    </source>
</evidence>
<proteinExistence type="inferred from homology"/>
<keyword evidence="7" id="KW-1133">Transmembrane helix</keyword>
<comment type="similarity">
    <text evidence="3">Belongs to the transpeptidase family.</text>
</comment>
<name>A0ABV8WZW0_9BACI</name>
<dbReference type="SUPFAM" id="SSF54184">
    <property type="entry name" value="Penicillin-binding protein 2x (pbp-2x), c-terminal domain"/>
    <property type="match status" value="2"/>
</dbReference>
<comment type="caution">
    <text evidence="9">The sequence shown here is derived from an EMBL/GenBank/DDBJ whole genome shotgun (WGS) entry which is preliminary data.</text>
</comment>
<comment type="catalytic activity">
    <reaction evidence="6">
        <text>Preferential cleavage: (Ac)2-L-Lys-D-Ala-|-D-Ala. Also transpeptidation of peptidyl-alanyl moieties that are N-acyl substituents of D-alanine.</text>
        <dbReference type="EC" id="3.4.16.4"/>
    </reaction>
</comment>
<dbReference type="PANTHER" id="PTHR30627:SF26">
    <property type="entry name" value="PENICILLIN-BINDING PROTEIN 2B"/>
    <property type="match status" value="1"/>
</dbReference>
<dbReference type="SUPFAM" id="SSF56601">
    <property type="entry name" value="beta-lactamase/transpeptidase-like"/>
    <property type="match status" value="1"/>
</dbReference>
<dbReference type="InterPro" id="IPR001460">
    <property type="entry name" value="PCN-bd_Tpept"/>
</dbReference>
<evidence type="ECO:0000256" key="4">
    <source>
        <dbReference type="ARBA" id="ARBA00012448"/>
    </source>
</evidence>
<evidence type="ECO:0000256" key="7">
    <source>
        <dbReference type="SAM" id="Phobius"/>
    </source>
</evidence>
<evidence type="ECO:0000313" key="9">
    <source>
        <dbReference type="EMBL" id="MFC4404673.1"/>
    </source>
</evidence>
<gene>
    <name evidence="9" type="ORF">ACFOY7_16515</name>
</gene>
<dbReference type="Gene3D" id="3.40.710.10">
    <property type="entry name" value="DD-peptidase/beta-lactamase superfamily"/>
    <property type="match status" value="1"/>
</dbReference>
<dbReference type="Pfam" id="PF03717">
    <property type="entry name" value="PBP_dimer"/>
    <property type="match status" value="1"/>
</dbReference>
<dbReference type="InterPro" id="IPR012338">
    <property type="entry name" value="Beta-lactam/transpept-like"/>
</dbReference>
<feature type="domain" description="PASTA" evidence="8">
    <location>
        <begin position="656"/>
        <end position="713"/>
    </location>
</feature>
<feature type="transmembrane region" description="Helical" evidence="7">
    <location>
        <begin position="12"/>
        <end position="30"/>
    </location>
</feature>
<evidence type="ECO:0000256" key="3">
    <source>
        <dbReference type="ARBA" id="ARBA00007171"/>
    </source>
</evidence>
<dbReference type="Gene3D" id="3.90.1310.10">
    <property type="entry name" value="Penicillin-binding protein 2a (Domain 2)"/>
    <property type="match status" value="1"/>
</dbReference>
<dbReference type="InterPro" id="IPR050515">
    <property type="entry name" value="Beta-lactam/transpept"/>
</dbReference>
<dbReference type="Pfam" id="PF03793">
    <property type="entry name" value="PASTA"/>
    <property type="match status" value="2"/>
</dbReference>
<organism evidence="9 10">
    <name type="scientific">Gracilibacillus xinjiangensis</name>
    <dbReference type="NCBI Taxonomy" id="1193282"/>
    <lineage>
        <taxon>Bacteria</taxon>
        <taxon>Bacillati</taxon>
        <taxon>Bacillota</taxon>
        <taxon>Bacilli</taxon>
        <taxon>Bacillales</taxon>
        <taxon>Bacillaceae</taxon>
        <taxon>Gracilibacillus</taxon>
    </lineage>
</organism>
<accession>A0ABV8WZW0</accession>
<dbReference type="InterPro" id="IPR036138">
    <property type="entry name" value="PBP_dimer_sf"/>
</dbReference>
<dbReference type="CDD" id="cd06575">
    <property type="entry name" value="PASTA_Pbp2x-like_2"/>
    <property type="match status" value="1"/>
</dbReference>
<comment type="pathway">
    <text evidence="2">Cell wall biogenesis; peptidoglycan biosynthesis.</text>
</comment>
<keyword evidence="5 7" id="KW-0472">Membrane</keyword>
<dbReference type="InterPro" id="IPR005543">
    <property type="entry name" value="PASTA_dom"/>
</dbReference>
<dbReference type="CDD" id="cd06576">
    <property type="entry name" value="PASTA_Pbp2x-like_1"/>
    <property type="match status" value="1"/>
</dbReference>
<dbReference type="Gene3D" id="2.20.70.70">
    <property type="match status" value="1"/>
</dbReference>
<dbReference type="SUPFAM" id="SSF56519">
    <property type="entry name" value="Penicillin binding protein dimerisation domain"/>
    <property type="match status" value="1"/>
</dbReference>
<dbReference type="PROSITE" id="PS51178">
    <property type="entry name" value="PASTA"/>
    <property type="match status" value="1"/>
</dbReference>
<sequence>MRVKIEKFLPVVWICVFSIGFLVILGRFLFIQVTGEVSGVDIKALADEKRTNEYAIPAKRGTIYDRNGMPLAQDHTVYRIYAVLDEAYTSDPLTPRHVQDVDKTAKRLAPILDMDKNEISDILHKGIENGRFQVEFGNNGKELTQQQKEEIEALNLPGIYFNDEVIRFYPNGMFASNTLGLTNKTDDKIVGISGVEKNYNDILTGADGYISYQRDKFNVKLLNPKEVVQEPADGDNVILTLDQKIQTLLEDSMSEVVEQYNPERISAVVMDAKTGEILAMSNRPSYNPNNLGDVENWYNDVISTPFEPGSTMKIFTLAAAIEEGVWNPNDTFQSGTYKAGANIQQIGDHNWGKGWGPITYLEGIQRSSNVAAAKLAYEKIGPAKFLDYLNAFDFDTVSGIDLDGEVAGVIQYNYAIEQITTSFGQGTTTTPIQLMKAATAIANNGKMLKPYIIKEIADANTGKVLQEGKTEVAGEPISAETAKKTLEVLETVITSEKGTGYKRYKLDGYSLAGKTGTAQIPHPETGGYMTGRENYIFSFLGMAPAEDPELIMYVSVKQPELKDNEPDSAPVSFIFNNVMENSLRYLNIDTDQEKTPSIPIIKVPEWKNKTTKDVADQFEEAGIQTVVIGDGDNVVNVSVEAGSEITAHQKVYVLTDAPKMPDLSGWSLRDVIKLQSLVGFEMNWSGEGYVVKQDLQQGSSISSNDELSIELSSTID</sequence>
<dbReference type="Pfam" id="PF00905">
    <property type="entry name" value="Transpeptidase"/>
    <property type="match status" value="1"/>
</dbReference>
<keyword evidence="7" id="KW-0812">Transmembrane</keyword>
<evidence type="ECO:0000256" key="1">
    <source>
        <dbReference type="ARBA" id="ARBA00004370"/>
    </source>
</evidence>
<evidence type="ECO:0000256" key="5">
    <source>
        <dbReference type="ARBA" id="ARBA00023136"/>
    </source>
</evidence>
<evidence type="ECO:0000256" key="2">
    <source>
        <dbReference type="ARBA" id="ARBA00004752"/>
    </source>
</evidence>
<keyword evidence="10" id="KW-1185">Reference proteome</keyword>
<dbReference type="Gene3D" id="3.30.70.2110">
    <property type="match status" value="1"/>
</dbReference>
<dbReference type="SMART" id="SM00740">
    <property type="entry name" value="PASTA"/>
    <property type="match status" value="2"/>
</dbReference>